<evidence type="ECO:0000256" key="3">
    <source>
        <dbReference type="ARBA" id="ARBA00022692"/>
    </source>
</evidence>
<evidence type="ECO:0000313" key="9">
    <source>
        <dbReference type="Proteomes" id="UP000708208"/>
    </source>
</evidence>
<feature type="domain" description="Major facilitator superfamily (MFS) profile" evidence="7">
    <location>
        <begin position="51"/>
        <end position="133"/>
    </location>
</feature>
<dbReference type="InterPro" id="IPR050930">
    <property type="entry name" value="MFS_Vesicular_Transporter"/>
</dbReference>
<keyword evidence="4 6" id="KW-1133">Transmembrane helix</keyword>
<sequence>MRTKSESDFQALMDEEMDVEEMRDKLIRRYGKGKGFQLKSVPKLDHKQKIALVAIALVDFTSFCAMAILAPFYPSEASLKGVPTSVSGFVFSVYALVVFLASPLMGVVVTHVGPKFMLIVGVVLGGCCNILFG</sequence>
<feature type="transmembrane region" description="Helical" evidence="6">
    <location>
        <begin position="85"/>
        <end position="109"/>
    </location>
</feature>
<reference evidence="8" key="1">
    <citation type="submission" date="2021-06" db="EMBL/GenBank/DDBJ databases">
        <authorList>
            <person name="Hodson N. C."/>
            <person name="Mongue J. A."/>
            <person name="Jaron S. K."/>
        </authorList>
    </citation>
    <scope>NUCLEOTIDE SEQUENCE</scope>
</reference>
<evidence type="ECO:0000256" key="4">
    <source>
        <dbReference type="ARBA" id="ARBA00022989"/>
    </source>
</evidence>
<keyword evidence="5 6" id="KW-0472">Membrane</keyword>
<name>A0A8J2KT95_9HEXA</name>
<dbReference type="PANTHER" id="PTHR23506">
    <property type="entry name" value="GH10249P"/>
    <property type="match status" value="1"/>
</dbReference>
<dbReference type="OrthoDB" id="446368at2759"/>
<dbReference type="Proteomes" id="UP000708208">
    <property type="component" value="Unassembled WGS sequence"/>
</dbReference>
<dbReference type="GO" id="GO:0016020">
    <property type="term" value="C:membrane"/>
    <property type="evidence" value="ECO:0007669"/>
    <property type="project" value="UniProtKB-SubCell"/>
</dbReference>
<protein>
    <recommendedName>
        <fullName evidence="7">Major facilitator superfamily (MFS) profile domain-containing protein</fullName>
    </recommendedName>
</protein>
<dbReference type="EMBL" id="CAJVCH010529182">
    <property type="protein sequence ID" value="CAG7823352.1"/>
    <property type="molecule type" value="Genomic_DNA"/>
</dbReference>
<evidence type="ECO:0000259" key="7">
    <source>
        <dbReference type="PROSITE" id="PS50850"/>
    </source>
</evidence>
<proteinExistence type="predicted"/>
<dbReference type="InterPro" id="IPR020846">
    <property type="entry name" value="MFS_dom"/>
</dbReference>
<evidence type="ECO:0000256" key="2">
    <source>
        <dbReference type="ARBA" id="ARBA00022448"/>
    </source>
</evidence>
<dbReference type="PANTHER" id="PTHR23506:SF28">
    <property type="entry name" value="MFS-TYPE TRANSPORTER SLC18B1-LIKE PROTEIN"/>
    <property type="match status" value="1"/>
</dbReference>
<gene>
    <name evidence="8" type="ORF">AFUS01_LOCUS33574</name>
</gene>
<keyword evidence="3 6" id="KW-0812">Transmembrane</keyword>
<evidence type="ECO:0000256" key="1">
    <source>
        <dbReference type="ARBA" id="ARBA00004141"/>
    </source>
</evidence>
<comment type="subcellular location">
    <subcellularLocation>
        <location evidence="1">Membrane</location>
        <topology evidence="1">Multi-pass membrane protein</topology>
    </subcellularLocation>
</comment>
<feature type="transmembrane region" description="Helical" evidence="6">
    <location>
        <begin position="50"/>
        <end position="73"/>
    </location>
</feature>
<dbReference type="GO" id="GO:0022857">
    <property type="term" value="F:transmembrane transporter activity"/>
    <property type="evidence" value="ECO:0007669"/>
    <property type="project" value="InterPro"/>
</dbReference>
<dbReference type="PROSITE" id="PS50850">
    <property type="entry name" value="MFS"/>
    <property type="match status" value="1"/>
</dbReference>
<keyword evidence="9" id="KW-1185">Reference proteome</keyword>
<keyword evidence="2" id="KW-0813">Transport</keyword>
<evidence type="ECO:0000256" key="6">
    <source>
        <dbReference type="SAM" id="Phobius"/>
    </source>
</evidence>
<evidence type="ECO:0000313" key="8">
    <source>
        <dbReference type="EMBL" id="CAG7823352.1"/>
    </source>
</evidence>
<accession>A0A8J2KT95</accession>
<dbReference type="AlphaFoldDB" id="A0A8J2KT95"/>
<feature type="non-terminal residue" evidence="8">
    <location>
        <position position="1"/>
    </location>
</feature>
<comment type="caution">
    <text evidence="8">The sequence shown here is derived from an EMBL/GenBank/DDBJ whole genome shotgun (WGS) entry which is preliminary data.</text>
</comment>
<organism evidence="8 9">
    <name type="scientific">Allacma fusca</name>
    <dbReference type="NCBI Taxonomy" id="39272"/>
    <lineage>
        <taxon>Eukaryota</taxon>
        <taxon>Metazoa</taxon>
        <taxon>Ecdysozoa</taxon>
        <taxon>Arthropoda</taxon>
        <taxon>Hexapoda</taxon>
        <taxon>Collembola</taxon>
        <taxon>Symphypleona</taxon>
        <taxon>Sminthuridae</taxon>
        <taxon>Allacma</taxon>
    </lineage>
</organism>
<evidence type="ECO:0000256" key="5">
    <source>
        <dbReference type="ARBA" id="ARBA00023136"/>
    </source>
</evidence>